<reference evidence="1 2" key="1">
    <citation type="submission" date="2013-09" db="EMBL/GenBank/DDBJ databases">
        <title>Whole genome shotgun sequence of Novosphingobium tardaugens NBRC 16725.</title>
        <authorList>
            <person name="Isaki S."/>
            <person name="Hosoyama A."/>
            <person name="Tsuchikane K."/>
            <person name="Katsumata H."/>
            <person name="Ando Y."/>
            <person name="Yamazaki S."/>
            <person name="Fujita N."/>
        </authorList>
    </citation>
    <scope>NUCLEOTIDE SEQUENCE [LARGE SCALE GENOMIC DNA]</scope>
    <source>
        <strain evidence="1 2">NBRC 16725</strain>
    </source>
</reference>
<proteinExistence type="predicted"/>
<protein>
    <submittedName>
        <fullName evidence="1">Uncharacterized protein</fullName>
    </submittedName>
</protein>
<name>U2Y921_9SPHN</name>
<sequence length="93" mass="10228">MIDPDIVVGTDGRRLGLQCLRRAHPEIGNVMRKLDSEEQELLDQLNAGLPTDALIAMLRDLADVLNKEGLAVRARVAETAADRLEQLNAARIN</sequence>
<dbReference type="RefSeq" id="WP_021690681.1">
    <property type="nucleotide sequence ID" value="NZ_BASZ01000006.1"/>
</dbReference>
<dbReference type="Proteomes" id="UP000016568">
    <property type="component" value="Unassembled WGS sequence"/>
</dbReference>
<organism evidence="1 2">
    <name type="scientific">Caenibius tardaugens NBRC 16725</name>
    <dbReference type="NCBI Taxonomy" id="1219035"/>
    <lineage>
        <taxon>Bacteria</taxon>
        <taxon>Pseudomonadati</taxon>
        <taxon>Pseudomonadota</taxon>
        <taxon>Alphaproteobacteria</taxon>
        <taxon>Sphingomonadales</taxon>
        <taxon>Erythrobacteraceae</taxon>
        <taxon>Caenibius</taxon>
    </lineage>
</organism>
<evidence type="ECO:0000313" key="2">
    <source>
        <dbReference type="Proteomes" id="UP000016568"/>
    </source>
</evidence>
<keyword evidence="2" id="KW-1185">Reference proteome</keyword>
<dbReference type="AlphaFoldDB" id="U2Y921"/>
<comment type="caution">
    <text evidence="1">The sequence shown here is derived from an EMBL/GenBank/DDBJ whole genome shotgun (WGS) entry which is preliminary data.</text>
</comment>
<accession>U2Y921</accession>
<evidence type="ECO:0000313" key="1">
    <source>
        <dbReference type="EMBL" id="GAD49776.1"/>
    </source>
</evidence>
<dbReference type="EMBL" id="BASZ01000006">
    <property type="protein sequence ID" value="GAD49776.1"/>
    <property type="molecule type" value="Genomic_DNA"/>
</dbReference>
<gene>
    <name evidence="1" type="ORF">NT2_06_02160</name>
</gene>